<proteinExistence type="predicted"/>
<dbReference type="EMBL" id="BK032721">
    <property type="protein sequence ID" value="DAF56733.1"/>
    <property type="molecule type" value="Genomic_DNA"/>
</dbReference>
<accession>A0A8S5T070</accession>
<name>A0A8S5T070_9CAUD</name>
<protein>
    <submittedName>
        <fullName evidence="1">Tail tube protein</fullName>
    </submittedName>
</protein>
<reference evidence="1" key="1">
    <citation type="journal article" date="2021" name="Proc. Natl. Acad. Sci. U.S.A.">
        <title>A Catalog of Tens of Thousands of Viruses from Human Metagenomes Reveals Hidden Associations with Chronic Diseases.</title>
        <authorList>
            <person name="Tisza M.J."/>
            <person name="Buck C.B."/>
        </authorList>
    </citation>
    <scope>NUCLEOTIDE SEQUENCE</scope>
    <source>
        <strain evidence="1">CtWb16</strain>
    </source>
</reference>
<sequence>MENQKEERTKFMHLKTRYRVEFFKNNEKILTELSNNIKMIETPMLYDFHFHFDGNYQDILMVSYFPNDNSVIKELMDVSKNNDKNILMRIVLVDGHFNELLAWELKNCYIKYIDASNLETGNHSSLELNITVSYSSVDLIYQGAN</sequence>
<organism evidence="1">
    <name type="scientific">Myoviridae sp. ctWb16</name>
    <dbReference type="NCBI Taxonomy" id="2827690"/>
    <lineage>
        <taxon>Viruses</taxon>
        <taxon>Duplodnaviria</taxon>
        <taxon>Heunggongvirae</taxon>
        <taxon>Uroviricota</taxon>
        <taxon>Caudoviricetes</taxon>
    </lineage>
</organism>
<evidence type="ECO:0000313" key="1">
    <source>
        <dbReference type="EMBL" id="DAF56733.1"/>
    </source>
</evidence>